<dbReference type="InterPro" id="IPR033449">
    <property type="entry name" value="Rit1_N"/>
</dbReference>
<dbReference type="PANTHER" id="PTHR31811:SF0">
    <property type="entry name" value="TRNA A64-2'-O-RIBOSYLPHOSPHATE TRANSFERASE"/>
    <property type="match status" value="1"/>
</dbReference>
<organism evidence="4 5">
    <name type="scientific">Coccomyxa viridis</name>
    <dbReference type="NCBI Taxonomy" id="1274662"/>
    <lineage>
        <taxon>Eukaryota</taxon>
        <taxon>Viridiplantae</taxon>
        <taxon>Chlorophyta</taxon>
        <taxon>core chlorophytes</taxon>
        <taxon>Trebouxiophyceae</taxon>
        <taxon>Trebouxiophyceae incertae sedis</taxon>
        <taxon>Coccomyxaceae</taxon>
        <taxon>Coccomyxa</taxon>
    </lineage>
</organism>
<protein>
    <submittedName>
        <fullName evidence="4">G10215 protein</fullName>
    </submittedName>
</protein>
<evidence type="ECO:0000313" key="5">
    <source>
        <dbReference type="Proteomes" id="UP001497392"/>
    </source>
</evidence>
<dbReference type="InterPro" id="IPR007306">
    <property type="entry name" value="Rit1"/>
</dbReference>
<keyword evidence="5" id="KW-1185">Reference proteome</keyword>
<dbReference type="Pfam" id="PF04179">
    <property type="entry name" value="Init_tRNA_PT"/>
    <property type="match status" value="1"/>
</dbReference>
<reference evidence="4 5" key="1">
    <citation type="submission" date="2024-06" db="EMBL/GenBank/DDBJ databases">
        <authorList>
            <person name="Kraege A."/>
            <person name="Thomma B."/>
        </authorList>
    </citation>
    <scope>NUCLEOTIDE SEQUENCE [LARGE SCALE GENOMIC DNA]</scope>
</reference>
<evidence type="ECO:0000256" key="1">
    <source>
        <dbReference type="SAM" id="MobiDB-lite"/>
    </source>
</evidence>
<proteinExistence type="predicted"/>
<comment type="caution">
    <text evidence="4">The sequence shown here is derived from an EMBL/GenBank/DDBJ whole genome shotgun (WGS) entry which is preliminary data.</text>
</comment>
<dbReference type="Pfam" id="PF17184">
    <property type="entry name" value="Rit1_C"/>
    <property type="match status" value="1"/>
</dbReference>
<evidence type="ECO:0000259" key="3">
    <source>
        <dbReference type="Pfam" id="PF17184"/>
    </source>
</evidence>
<dbReference type="Proteomes" id="UP001497392">
    <property type="component" value="Unassembled WGS sequence"/>
</dbReference>
<dbReference type="EMBL" id="CAXHTA020000017">
    <property type="protein sequence ID" value="CAL5227283.1"/>
    <property type="molecule type" value="Genomic_DNA"/>
</dbReference>
<gene>
    <name evidence="4" type="primary">g10215</name>
    <name evidence="4" type="ORF">VP750_LOCUS9189</name>
</gene>
<sequence length="365" mass="39237">MQDAFTKTVPIWCAVLNRAVREFRDKLRPASHSSDGQECEHPSSDAAHWDCDIHVPPWVSENEANHITGRLDDWTKELLQVEADVAGLAGCLAKPLRPLWISQNSRIWIDQVALAEDLPFTPIVLVSASLPNARQRRFARQAGDEEGGWTYEYVPGAGDDEESWARGLTPSLLYTHQEELVGAGPDEVHGVVRRILADAASPDAASASSAQALQSAQRPEDGLHNLAPMGARAPVDAAAVQRTGSGLYLIGDTGIALGRPADGQAHGVWEDVDAVFDCSLSPVIRPVNGETSGHDAGLEADRTLLHLPIKDAKHDRHGLQSNLPAALAFVSTHLQHGRKVLVLCTGGGLSCPAYISSRLPPDVSF</sequence>
<evidence type="ECO:0000313" key="4">
    <source>
        <dbReference type="EMBL" id="CAL5227283.1"/>
    </source>
</evidence>
<dbReference type="PANTHER" id="PTHR31811">
    <property type="entry name" value="TRNA A64-2'-O-RIBOSYLPHOSPHATE TRANSFERASE"/>
    <property type="match status" value="1"/>
</dbReference>
<name>A0ABP1G9E9_9CHLO</name>
<feature type="region of interest" description="Disordered" evidence="1">
    <location>
        <begin position="206"/>
        <end position="228"/>
    </location>
</feature>
<dbReference type="InterPro" id="IPR033421">
    <property type="entry name" value="Rit1_DUSP-like"/>
</dbReference>
<evidence type="ECO:0000259" key="2">
    <source>
        <dbReference type="Pfam" id="PF04179"/>
    </source>
</evidence>
<feature type="compositionally biased region" description="Low complexity" evidence="1">
    <location>
        <begin position="206"/>
        <end position="216"/>
    </location>
</feature>
<dbReference type="InterPro" id="IPR029021">
    <property type="entry name" value="Prot-tyrosine_phosphatase-like"/>
</dbReference>
<feature type="domain" description="Rit1 N-terminal" evidence="3">
    <location>
        <begin position="1"/>
        <end position="196"/>
    </location>
</feature>
<dbReference type="Gene3D" id="3.90.190.10">
    <property type="entry name" value="Protein tyrosine phosphatase superfamily"/>
    <property type="match status" value="1"/>
</dbReference>
<feature type="domain" description="Rit1 DUSP-like" evidence="2">
    <location>
        <begin position="304"/>
        <end position="347"/>
    </location>
</feature>
<accession>A0ABP1G9E9</accession>